<keyword evidence="3 7" id="KW-0238">DNA-binding</keyword>
<feature type="region of interest" description="Disordered" evidence="8">
    <location>
        <begin position="224"/>
        <end position="255"/>
    </location>
</feature>
<feature type="compositionally biased region" description="Basic residues" evidence="8">
    <location>
        <begin position="235"/>
        <end position="249"/>
    </location>
</feature>
<dbReference type="GO" id="GO:0006367">
    <property type="term" value="P:transcription initiation at RNA polymerase II promoter"/>
    <property type="evidence" value="ECO:0007669"/>
    <property type="project" value="UniProtKB-UniRule"/>
</dbReference>
<dbReference type="EMBL" id="MU006587">
    <property type="protein sequence ID" value="KAF2744671.1"/>
    <property type="molecule type" value="Genomic_DNA"/>
</dbReference>
<proteinExistence type="inferred from homology"/>
<evidence type="ECO:0000259" key="9">
    <source>
        <dbReference type="PROSITE" id="PS51351"/>
    </source>
</evidence>
<keyword evidence="4 7" id="KW-0804">Transcription</keyword>
<dbReference type="AlphaFoldDB" id="A0A6A6V5T0"/>
<feature type="compositionally biased region" description="Basic and acidic residues" evidence="8">
    <location>
        <begin position="30"/>
        <end position="39"/>
    </location>
</feature>
<evidence type="ECO:0000313" key="11">
    <source>
        <dbReference type="Proteomes" id="UP000799440"/>
    </source>
</evidence>
<protein>
    <recommendedName>
        <fullName evidence="7">Transcription initiation factor IIE subunit beta</fullName>
    </recommendedName>
</protein>
<dbReference type="InterPro" id="IPR016656">
    <property type="entry name" value="TFIIE-bsu"/>
</dbReference>
<feature type="compositionally biased region" description="Low complexity" evidence="8">
    <location>
        <begin position="1"/>
        <end position="23"/>
    </location>
</feature>
<keyword evidence="11" id="KW-1185">Reference proteome</keyword>
<dbReference type="Proteomes" id="UP000799440">
    <property type="component" value="Unassembled WGS sequence"/>
</dbReference>
<evidence type="ECO:0000313" key="10">
    <source>
        <dbReference type="EMBL" id="KAF2744671.1"/>
    </source>
</evidence>
<dbReference type="PROSITE" id="PS51351">
    <property type="entry name" value="TFIIE_BETA_C"/>
    <property type="match status" value="1"/>
</dbReference>
<dbReference type="PANTHER" id="PTHR12716:SF8">
    <property type="entry name" value="TRANSCRIPTION INITIATION FACTOR IIE SUBUNIT BETA"/>
    <property type="match status" value="1"/>
</dbReference>
<evidence type="ECO:0000256" key="7">
    <source>
        <dbReference type="PIRNR" id="PIRNR016398"/>
    </source>
</evidence>
<organism evidence="10 11">
    <name type="scientific">Sporormia fimetaria CBS 119925</name>
    <dbReference type="NCBI Taxonomy" id="1340428"/>
    <lineage>
        <taxon>Eukaryota</taxon>
        <taxon>Fungi</taxon>
        <taxon>Dikarya</taxon>
        <taxon>Ascomycota</taxon>
        <taxon>Pezizomycotina</taxon>
        <taxon>Dothideomycetes</taxon>
        <taxon>Pleosporomycetidae</taxon>
        <taxon>Pleosporales</taxon>
        <taxon>Sporormiaceae</taxon>
        <taxon>Sporormia</taxon>
    </lineage>
</organism>
<keyword evidence="2 7" id="KW-0805">Transcription regulation</keyword>
<dbReference type="GO" id="GO:0005673">
    <property type="term" value="C:transcription factor TFIIE complex"/>
    <property type="evidence" value="ECO:0007669"/>
    <property type="project" value="UniProtKB-UniRule"/>
</dbReference>
<reference evidence="10" key="1">
    <citation type="journal article" date="2020" name="Stud. Mycol.">
        <title>101 Dothideomycetes genomes: a test case for predicting lifestyles and emergence of pathogens.</title>
        <authorList>
            <person name="Haridas S."/>
            <person name="Albert R."/>
            <person name="Binder M."/>
            <person name="Bloem J."/>
            <person name="Labutti K."/>
            <person name="Salamov A."/>
            <person name="Andreopoulos B."/>
            <person name="Baker S."/>
            <person name="Barry K."/>
            <person name="Bills G."/>
            <person name="Bluhm B."/>
            <person name="Cannon C."/>
            <person name="Castanera R."/>
            <person name="Culley D."/>
            <person name="Daum C."/>
            <person name="Ezra D."/>
            <person name="Gonzalez J."/>
            <person name="Henrissat B."/>
            <person name="Kuo A."/>
            <person name="Liang C."/>
            <person name="Lipzen A."/>
            <person name="Lutzoni F."/>
            <person name="Magnuson J."/>
            <person name="Mondo S."/>
            <person name="Nolan M."/>
            <person name="Ohm R."/>
            <person name="Pangilinan J."/>
            <person name="Park H.-J."/>
            <person name="Ramirez L."/>
            <person name="Alfaro M."/>
            <person name="Sun H."/>
            <person name="Tritt A."/>
            <person name="Yoshinaga Y."/>
            <person name="Zwiers L.-H."/>
            <person name="Turgeon B."/>
            <person name="Goodwin S."/>
            <person name="Spatafora J."/>
            <person name="Crous P."/>
            <person name="Grigoriev I."/>
        </authorList>
    </citation>
    <scope>NUCLEOTIDE SEQUENCE</scope>
    <source>
        <strain evidence="10">CBS 119925</strain>
    </source>
</reference>
<dbReference type="OrthoDB" id="5323195at2759"/>
<feature type="domain" description="TFIIE beta" evidence="9">
    <location>
        <begin position="41"/>
        <end position="124"/>
    </location>
</feature>
<evidence type="ECO:0000256" key="5">
    <source>
        <dbReference type="ARBA" id="ARBA00023242"/>
    </source>
</evidence>
<gene>
    <name evidence="10" type="ORF">M011DRAFT_448926</name>
</gene>
<dbReference type="GO" id="GO:0003677">
    <property type="term" value="F:DNA binding"/>
    <property type="evidence" value="ECO:0007669"/>
    <property type="project" value="UniProtKB-UniRule"/>
</dbReference>
<comment type="subcellular location">
    <subcellularLocation>
        <location evidence="1 7">Nucleus</location>
    </subcellularLocation>
</comment>
<comment type="function">
    <text evidence="6 7">Recruits TFIIH to the initiation complex and stimulates the RNA polymerase II C-terminal domain kinase and DNA-dependent ATPase activities of TFIIH. Both TFIIH and TFIIE are required for promoter clearance by RNA polymerase.</text>
</comment>
<evidence type="ECO:0000256" key="3">
    <source>
        <dbReference type="ARBA" id="ARBA00023125"/>
    </source>
</evidence>
<name>A0A6A6V5T0_9PLEO</name>
<sequence length="264" mass="29862">MSYLNPSSRSSAPAPSPTPSAVSTNGAKRKYADDKDKKVVYSQPISQGPGGEIFSKVLHVKDQLQQTRKWETHAQVMAWAGILTNDTATEKKILPTLRSSHESNRIEWDPKTNMYRYRPKLPVSNEEELMALLQKRTSAVGVSVKDLKDGWPDAPSAIDDMEANNELLVLRYQKDQQPKTVWLNDPHLKTKMDPRFKADWHAIKLPEDEELRATLQIAGIKPSSAPKRVMAATKEKKKKAVRSRGKKTNTHMDFLTKELAHLKK</sequence>
<accession>A0A6A6V5T0</accession>
<dbReference type="PIRSF" id="PIRSF016398">
    <property type="entry name" value="TFIIE-beta"/>
    <property type="match status" value="1"/>
</dbReference>
<evidence type="ECO:0000256" key="1">
    <source>
        <dbReference type="ARBA" id="ARBA00004123"/>
    </source>
</evidence>
<dbReference type="InterPro" id="IPR040501">
    <property type="entry name" value="TFA2_Winged_2"/>
</dbReference>
<dbReference type="PANTHER" id="PTHR12716">
    <property type="entry name" value="TRANSCRIPTION INITIATION FACTOR IIE, BETA SUBUNIT"/>
    <property type="match status" value="1"/>
</dbReference>
<evidence type="ECO:0000256" key="6">
    <source>
        <dbReference type="ARBA" id="ARBA00025581"/>
    </source>
</evidence>
<comment type="subunit">
    <text evidence="7">Tetramer of two alpha and two beta chains.</text>
</comment>
<evidence type="ECO:0000256" key="4">
    <source>
        <dbReference type="ARBA" id="ARBA00023163"/>
    </source>
</evidence>
<feature type="region of interest" description="Disordered" evidence="8">
    <location>
        <begin position="1"/>
        <end position="45"/>
    </location>
</feature>
<keyword evidence="5 7" id="KW-0539">Nucleus</keyword>
<comment type="similarity">
    <text evidence="7">Belongs to the TFIIE beta subunit family.</text>
</comment>
<evidence type="ECO:0000256" key="2">
    <source>
        <dbReference type="ARBA" id="ARBA00023015"/>
    </source>
</evidence>
<dbReference type="GO" id="GO:0001097">
    <property type="term" value="F:TFIIH-class transcription factor complex binding"/>
    <property type="evidence" value="ECO:0007669"/>
    <property type="project" value="TreeGrafter"/>
</dbReference>
<dbReference type="InterPro" id="IPR003166">
    <property type="entry name" value="TFIIE_bsu_DNA-bd"/>
</dbReference>
<dbReference type="Pfam" id="PF18121">
    <property type="entry name" value="TFA2_Winged_2"/>
    <property type="match status" value="1"/>
</dbReference>
<evidence type="ECO:0000256" key="8">
    <source>
        <dbReference type="SAM" id="MobiDB-lite"/>
    </source>
</evidence>